<evidence type="ECO:0000256" key="1">
    <source>
        <dbReference type="SAM" id="SignalP"/>
    </source>
</evidence>
<keyword evidence="2" id="KW-0449">Lipoprotein</keyword>
<accession>A1ZZ38</accession>
<gene>
    <name evidence="2" type="ORF">M23134_02726</name>
</gene>
<dbReference type="PROSITE" id="PS51257">
    <property type="entry name" value="PROKAR_LIPOPROTEIN"/>
    <property type="match status" value="1"/>
</dbReference>
<dbReference type="Pfam" id="PF14054">
    <property type="entry name" value="DUF4249"/>
    <property type="match status" value="1"/>
</dbReference>
<name>A1ZZ38_MICM2</name>
<evidence type="ECO:0000313" key="2">
    <source>
        <dbReference type="EMBL" id="EAY24360.1"/>
    </source>
</evidence>
<dbReference type="OrthoDB" id="922982at2"/>
<dbReference type="InterPro" id="IPR025345">
    <property type="entry name" value="DUF4249"/>
</dbReference>
<evidence type="ECO:0000313" key="3">
    <source>
        <dbReference type="Proteomes" id="UP000004095"/>
    </source>
</evidence>
<comment type="caution">
    <text evidence="2">The sequence shown here is derived from an EMBL/GenBank/DDBJ whole genome shotgun (WGS) entry which is preliminary data.</text>
</comment>
<keyword evidence="1" id="KW-0732">Signal</keyword>
<protein>
    <submittedName>
        <fullName evidence="2">Lipoprotein, putative</fullName>
    </submittedName>
</protein>
<dbReference type="Proteomes" id="UP000004095">
    <property type="component" value="Unassembled WGS sequence"/>
</dbReference>
<dbReference type="RefSeq" id="WP_002704982.1">
    <property type="nucleotide sequence ID" value="NZ_AAWS01000072.1"/>
</dbReference>
<dbReference type="AlphaFoldDB" id="A1ZZ38"/>
<proteinExistence type="predicted"/>
<dbReference type="EMBL" id="AAWS01000072">
    <property type="protein sequence ID" value="EAY24360.1"/>
    <property type="molecule type" value="Genomic_DNA"/>
</dbReference>
<keyword evidence="3" id="KW-1185">Reference proteome</keyword>
<feature type="signal peptide" evidence="1">
    <location>
        <begin position="1"/>
        <end position="20"/>
    </location>
</feature>
<organism evidence="2 3">
    <name type="scientific">Microscilla marina ATCC 23134</name>
    <dbReference type="NCBI Taxonomy" id="313606"/>
    <lineage>
        <taxon>Bacteria</taxon>
        <taxon>Pseudomonadati</taxon>
        <taxon>Bacteroidota</taxon>
        <taxon>Cytophagia</taxon>
        <taxon>Cytophagales</taxon>
        <taxon>Microscillaceae</taxon>
        <taxon>Microscilla</taxon>
    </lineage>
</organism>
<feature type="chain" id="PRO_5002642564" evidence="1">
    <location>
        <begin position="21"/>
        <end position="291"/>
    </location>
</feature>
<reference evidence="2 3" key="1">
    <citation type="submission" date="2007-01" db="EMBL/GenBank/DDBJ databases">
        <authorList>
            <person name="Haygood M."/>
            <person name="Podell S."/>
            <person name="Anderson C."/>
            <person name="Hopkinson B."/>
            <person name="Roe K."/>
            <person name="Barbeau K."/>
            <person name="Gaasterland T."/>
            <person name="Ferriera S."/>
            <person name="Johnson J."/>
            <person name="Kravitz S."/>
            <person name="Beeson K."/>
            <person name="Sutton G."/>
            <person name="Rogers Y.-H."/>
            <person name="Friedman R."/>
            <person name="Frazier M."/>
            <person name="Venter J.C."/>
        </authorList>
    </citation>
    <scope>NUCLEOTIDE SEQUENCE [LARGE SCALE GENOMIC DNA]</scope>
    <source>
        <strain evidence="2 3">ATCC 23134</strain>
    </source>
</reference>
<sequence>MKRIHSIIAIAIITSFALLSACTDRYPIGELANNSNRLVVEGRFTNATQTHTIYLSRTVAYTAPTPNGSGYPVETGATVTITDDQDNAIPFNETSPGVYITASSGEVGRIYTLNITTSNGKQYSSEPEKMSEVPAIKDLKVRYEDRAIPFEDTTNRVTIISIQSEDLQKSNAYYMWYWKSGQSSQFNTVDSSWNWTYAPGRLISGTEEGFDLAELSDNNTKSFVKVYQTSISQKAYDFLQALNSQSNNNLGPFSTPPAPIRGNIINNNDEKDFALGFFTVSGVHSATVKLE</sequence>